<proteinExistence type="predicted"/>
<dbReference type="Proteomes" id="UP001148018">
    <property type="component" value="Unassembled WGS sequence"/>
</dbReference>
<dbReference type="AlphaFoldDB" id="A0A9Q0IUD0"/>
<evidence type="ECO:0000313" key="2">
    <source>
        <dbReference type="EMBL" id="KAJ3613707.1"/>
    </source>
</evidence>
<accession>A0A9Q0IUD0</accession>
<organism evidence="2 3">
    <name type="scientific">Muraenolepis orangiensis</name>
    <name type="common">Patagonian moray cod</name>
    <dbReference type="NCBI Taxonomy" id="630683"/>
    <lineage>
        <taxon>Eukaryota</taxon>
        <taxon>Metazoa</taxon>
        <taxon>Chordata</taxon>
        <taxon>Craniata</taxon>
        <taxon>Vertebrata</taxon>
        <taxon>Euteleostomi</taxon>
        <taxon>Actinopterygii</taxon>
        <taxon>Neopterygii</taxon>
        <taxon>Teleostei</taxon>
        <taxon>Neoteleostei</taxon>
        <taxon>Acanthomorphata</taxon>
        <taxon>Zeiogadaria</taxon>
        <taxon>Gadariae</taxon>
        <taxon>Gadiformes</taxon>
        <taxon>Muraenolepidoidei</taxon>
        <taxon>Muraenolepididae</taxon>
        <taxon>Muraenolepis</taxon>
    </lineage>
</organism>
<feature type="compositionally biased region" description="Basic and acidic residues" evidence="1">
    <location>
        <begin position="13"/>
        <end position="29"/>
    </location>
</feature>
<keyword evidence="3" id="KW-1185">Reference proteome</keyword>
<dbReference type="EMBL" id="JANIIK010000035">
    <property type="protein sequence ID" value="KAJ3613707.1"/>
    <property type="molecule type" value="Genomic_DNA"/>
</dbReference>
<feature type="compositionally biased region" description="Low complexity" evidence="1">
    <location>
        <begin position="55"/>
        <end position="68"/>
    </location>
</feature>
<gene>
    <name evidence="2" type="ORF">NHX12_019953</name>
</gene>
<protein>
    <submittedName>
        <fullName evidence="2">Uncharacterized protein</fullName>
    </submittedName>
</protein>
<evidence type="ECO:0000256" key="1">
    <source>
        <dbReference type="SAM" id="MobiDB-lite"/>
    </source>
</evidence>
<name>A0A9Q0IUD0_9TELE</name>
<comment type="caution">
    <text evidence="2">The sequence shown here is derived from an EMBL/GenBank/DDBJ whole genome shotgun (WGS) entry which is preliminary data.</text>
</comment>
<feature type="region of interest" description="Disordered" evidence="1">
    <location>
        <begin position="1"/>
        <end position="79"/>
    </location>
</feature>
<sequence>MSSFTAVQQRIAGQHESEEQRLEEKHKADNGTTPFAHRNRVSAQCDRTPGRDLLPSPRGSGPWRPSQPRGGGGGGCAVKERRPWAAAHYAGVVKTTSLANKETGRLCRKQRSNERLEFLL</sequence>
<reference evidence="2" key="1">
    <citation type="submission" date="2022-07" db="EMBL/GenBank/DDBJ databases">
        <title>Chromosome-level genome of Muraenolepis orangiensis.</title>
        <authorList>
            <person name="Kim J."/>
        </authorList>
    </citation>
    <scope>NUCLEOTIDE SEQUENCE</scope>
    <source>
        <strain evidence="2">KU_S4_2022</strain>
        <tissue evidence="2">Muscle</tissue>
    </source>
</reference>
<evidence type="ECO:0000313" key="3">
    <source>
        <dbReference type="Proteomes" id="UP001148018"/>
    </source>
</evidence>